<sequence length="257" mass="29796">DIHAQYDLKGSLHGRILMPEEAAKPRACLKDQNWLNNGIKLQLGPAKRREFVEQLIRDVELLIKLRIMDYSLLVGIHDIQRGNHGKIRNATLSVFDPEKTQIPDKPYPQMTRANTIRDKVARTDPMVLDRLAKGDYPALPESMFRELTYSKFYCDNGGYLATDKNDQPTNMIYYLGVIDILTPYNAIKRMEHVARSVRYYDRHTISAVNPRYYGLRFLKFIIEGIGNSDDVRPLLEGFENRQRRMHHHRFHWGGGGG</sequence>
<feature type="non-terminal residue" evidence="1">
    <location>
        <position position="1"/>
    </location>
</feature>
<keyword evidence="2" id="KW-1185">Reference proteome</keyword>
<comment type="caution">
    <text evidence="1">The sequence shown here is derived from an EMBL/GenBank/DDBJ whole genome shotgun (WGS) entry which is preliminary data.</text>
</comment>
<name>A0ACC1HFF3_9FUNG</name>
<dbReference type="EC" id="2.7.1.68" evidence="1"/>
<dbReference type="Proteomes" id="UP001145114">
    <property type="component" value="Unassembled WGS sequence"/>
</dbReference>
<keyword evidence="1" id="KW-0808">Transferase</keyword>
<gene>
    <name evidence="1" type="primary">MSS4_1</name>
    <name evidence="1" type="ORF">EV182_001533</name>
</gene>
<evidence type="ECO:0000313" key="2">
    <source>
        <dbReference type="Proteomes" id="UP001145114"/>
    </source>
</evidence>
<accession>A0ACC1HFF3</accession>
<reference evidence="1" key="1">
    <citation type="submission" date="2022-06" db="EMBL/GenBank/DDBJ databases">
        <title>Phylogenomic reconstructions and comparative analyses of Kickxellomycotina fungi.</title>
        <authorList>
            <person name="Reynolds N.K."/>
            <person name="Stajich J.E."/>
            <person name="Barry K."/>
            <person name="Grigoriev I.V."/>
            <person name="Crous P."/>
            <person name="Smith M.E."/>
        </authorList>
    </citation>
    <scope>NUCLEOTIDE SEQUENCE</scope>
    <source>
        <strain evidence="1">RSA 2271</strain>
    </source>
</reference>
<dbReference type="EMBL" id="JAMZIH010005373">
    <property type="protein sequence ID" value="KAJ1675299.1"/>
    <property type="molecule type" value="Genomic_DNA"/>
</dbReference>
<proteinExistence type="predicted"/>
<protein>
    <submittedName>
        <fullName evidence="1">Phosphatidylinositol-4-phosphate 5-kinase</fullName>
        <ecNumber evidence="1">2.7.1.68</ecNumber>
    </submittedName>
</protein>
<evidence type="ECO:0000313" key="1">
    <source>
        <dbReference type="EMBL" id="KAJ1675299.1"/>
    </source>
</evidence>
<organism evidence="1 2">
    <name type="scientific">Spiromyces aspiralis</name>
    <dbReference type="NCBI Taxonomy" id="68401"/>
    <lineage>
        <taxon>Eukaryota</taxon>
        <taxon>Fungi</taxon>
        <taxon>Fungi incertae sedis</taxon>
        <taxon>Zoopagomycota</taxon>
        <taxon>Kickxellomycotina</taxon>
        <taxon>Kickxellomycetes</taxon>
        <taxon>Kickxellales</taxon>
        <taxon>Kickxellaceae</taxon>
        <taxon>Spiromyces</taxon>
    </lineage>
</organism>